<accession>A0A9P0CRS6</accession>
<dbReference type="PANTHER" id="PTHR47018">
    <property type="entry name" value="CXC DOMAIN-CONTAINING PROTEIN-RELATED"/>
    <property type="match status" value="1"/>
</dbReference>
<name>A0A9P0CRS6_9CUCU</name>
<dbReference type="OrthoDB" id="6778718at2759"/>
<sequence>MLNKIAPLKEKVTQFKSIGENASTTFGYWLSFLKAVDLLLNLLRERTADFELHLKCTQELLPYLVAGERHLYAKWVPIYLKDMLELKSKNPQMHEYLKRGIFFSKDSRKKFNSVASDMALEQPINRDCKSSSGVGGFTQKLTALLRWMLVTL</sequence>
<reference evidence="1" key="1">
    <citation type="submission" date="2022-01" db="EMBL/GenBank/DDBJ databases">
        <authorList>
            <person name="King R."/>
        </authorList>
    </citation>
    <scope>NUCLEOTIDE SEQUENCE</scope>
</reference>
<evidence type="ECO:0000313" key="2">
    <source>
        <dbReference type="Proteomes" id="UP001153636"/>
    </source>
</evidence>
<dbReference type="PANTHER" id="PTHR47018:SF1">
    <property type="entry name" value="TESMIN_TSO1-LIKE CXC DOMAIN-CONTAINING PROTEIN"/>
    <property type="match status" value="1"/>
</dbReference>
<dbReference type="EMBL" id="OV651814">
    <property type="protein sequence ID" value="CAH1106846.1"/>
    <property type="molecule type" value="Genomic_DNA"/>
</dbReference>
<protein>
    <submittedName>
        <fullName evidence="1">Uncharacterized protein</fullName>
    </submittedName>
</protein>
<keyword evidence="2" id="KW-1185">Reference proteome</keyword>
<proteinExistence type="predicted"/>
<gene>
    <name evidence="1" type="ORF">PSYICH_LOCUS7073</name>
</gene>
<organism evidence="1 2">
    <name type="scientific">Psylliodes chrysocephalus</name>
    <dbReference type="NCBI Taxonomy" id="3402493"/>
    <lineage>
        <taxon>Eukaryota</taxon>
        <taxon>Metazoa</taxon>
        <taxon>Ecdysozoa</taxon>
        <taxon>Arthropoda</taxon>
        <taxon>Hexapoda</taxon>
        <taxon>Insecta</taxon>
        <taxon>Pterygota</taxon>
        <taxon>Neoptera</taxon>
        <taxon>Endopterygota</taxon>
        <taxon>Coleoptera</taxon>
        <taxon>Polyphaga</taxon>
        <taxon>Cucujiformia</taxon>
        <taxon>Chrysomeloidea</taxon>
        <taxon>Chrysomelidae</taxon>
        <taxon>Galerucinae</taxon>
        <taxon>Alticini</taxon>
        <taxon>Psylliodes</taxon>
    </lineage>
</organism>
<dbReference type="AlphaFoldDB" id="A0A9P0CRS6"/>
<dbReference type="Proteomes" id="UP001153636">
    <property type="component" value="Chromosome 2"/>
</dbReference>
<evidence type="ECO:0000313" key="1">
    <source>
        <dbReference type="EMBL" id="CAH1106846.1"/>
    </source>
</evidence>